<keyword evidence="3" id="KW-0472">Membrane</keyword>
<dbReference type="CDD" id="cd06899">
    <property type="entry name" value="lectin_legume_LecRK_Arcelin_ConA"/>
    <property type="match status" value="1"/>
</dbReference>
<comment type="caution">
    <text evidence="6">The sequence shown here is derived from an EMBL/GenBank/DDBJ whole genome shotgun (WGS) entry which is preliminary data.</text>
</comment>
<feature type="chain" id="PRO_5041416601" description="Legume lectin domain-containing protein" evidence="4">
    <location>
        <begin position="25"/>
        <end position="341"/>
    </location>
</feature>
<dbReference type="Gene3D" id="2.60.120.200">
    <property type="match status" value="1"/>
</dbReference>
<evidence type="ECO:0000259" key="5">
    <source>
        <dbReference type="Pfam" id="PF00139"/>
    </source>
</evidence>
<organism evidence="6 7">
    <name type="scientific">Centaurea solstitialis</name>
    <name type="common">yellow star-thistle</name>
    <dbReference type="NCBI Taxonomy" id="347529"/>
    <lineage>
        <taxon>Eukaryota</taxon>
        <taxon>Viridiplantae</taxon>
        <taxon>Streptophyta</taxon>
        <taxon>Embryophyta</taxon>
        <taxon>Tracheophyta</taxon>
        <taxon>Spermatophyta</taxon>
        <taxon>Magnoliopsida</taxon>
        <taxon>eudicotyledons</taxon>
        <taxon>Gunneridae</taxon>
        <taxon>Pentapetalae</taxon>
        <taxon>asterids</taxon>
        <taxon>campanulids</taxon>
        <taxon>Asterales</taxon>
        <taxon>Asteraceae</taxon>
        <taxon>Carduoideae</taxon>
        <taxon>Cardueae</taxon>
        <taxon>Centaureinae</taxon>
        <taxon>Centaurea</taxon>
    </lineage>
</organism>
<feature type="domain" description="Legume lectin" evidence="5">
    <location>
        <begin position="28"/>
        <end position="254"/>
    </location>
</feature>
<evidence type="ECO:0000256" key="1">
    <source>
        <dbReference type="ARBA" id="ARBA00007606"/>
    </source>
</evidence>
<keyword evidence="7" id="KW-1185">Reference proteome</keyword>
<dbReference type="InterPro" id="IPR050258">
    <property type="entry name" value="Leguminous_Lectin"/>
</dbReference>
<evidence type="ECO:0000256" key="3">
    <source>
        <dbReference type="SAM" id="Phobius"/>
    </source>
</evidence>
<keyword evidence="4" id="KW-0732">Signal</keyword>
<dbReference type="AlphaFoldDB" id="A0AA38WC03"/>
<feature type="transmembrane region" description="Helical" evidence="3">
    <location>
        <begin position="281"/>
        <end position="306"/>
    </location>
</feature>
<name>A0AA38WC03_9ASTR</name>
<dbReference type="GO" id="GO:0030246">
    <property type="term" value="F:carbohydrate binding"/>
    <property type="evidence" value="ECO:0007669"/>
    <property type="project" value="UniProtKB-KW"/>
</dbReference>
<dbReference type="PANTHER" id="PTHR32401:SF48">
    <property type="entry name" value="LEGUME LECTIN DOMAIN-CONTAINING PROTEIN"/>
    <property type="match status" value="1"/>
</dbReference>
<keyword evidence="3" id="KW-0812">Transmembrane</keyword>
<accession>A0AA38WC03</accession>
<comment type="similarity">
    <text evidence="1">Belongs to the leguminous lectin family.</text>
</comment>
<dbReference type="InterPro" id="IPR001220">
    <property type="entry name" value="Legume_lectin_dom"/>
</dbReference>
<protein>
    <recommendedName>
        <fullName evidence="5">Legume lectin domain-containing protein</fullName>
    </recommendedName>
</protein>
<evidence type="ECO:0000313" key="7">
    <source>
        <dbReference type="Proteomes" id="UP001172457"/>
    </source>
</evidence>
<gene>
    <name evidence="6" type="ORF">OSB04_009526</name>
</gene>
<dbReference type="EMBL" id="JARYMX010000003">
    <property type="protein sequence ID" value="KAJ9554912.1"/>
    <property type="molecule type" value="Genomic_DNA"/>
</dbReference>
<dbReference type="SUPFAM" id="SSF49899">
    <property type="entry name" value="Concanavalin A-like lectins/glucanases"/>
    <property type="match status" value="1"/>
</dbReference>
<evidence type="ECO:0000313" key="6">
    <source>
        <dbReference type="EMBL" id="KAJ9554912.1"/>
    </source>
</evidence>
<keyword evidence="2" id="KW-0430">Lectin</keyword>
<reference evidence="6" key="1">
    <citation type="submission" date="2023-03" db="EMBL/GenBank/DDBJ databases">
        <title>Chromosome-scale reference genome and RAD-based genetic map of yellow starthistle (Centaurea solstitialis) reveal putative structural variation and QTLs associated with invader traits.</title>
        <authorList>
            <person name="Reatini B."/>
            <person name="Cang F.A."/>
            <person name="Jiang Q."/>
            <person name="Mckibben M.T.W."/>
            <person name="Barker M.S."/>
            <person name="Rieseberg L.H."/>
            <person name="Dlugosch K.M."/>
        </authorList>
    </citation>
    <scope>NUCLEOTIDE SEQUENCE</scope>
    <source>
        <strain evidence="6">CAN-66</strain>
        <tissue evidence="6">Leaf</tissue>
    </source>
</reference>
<evidence type="ECO:0000256" key="2">
    <source>
        <dbReference type="ARBA" id="ARBA00022734"/>
    </source>
</evidence>
<dbReference type="PANTHER" id="PTHR32401">
    <property type="entry name" value="CONCANAVALIN A-LIKE LECTIN FAMILY PROTEIN"/>
    <property type="match status" value="1"/>
</dbReference>
<feature type="signal peptide" evidence="4">
    <location>
        <begin position="1"/>
        <end position="24"/>
    </location>
</feature>
<dbReference type="Proteomes" id="UP001172457">
    <property type="component" value="Chromosome 3"/>
</dbReference>
<proteinExistence type="inferred from homology"/>
<evidence type="ECO:0000256" key="4">
    <source>
        <dbReference type="SAM" id="SignalP"/>
    </source>
</evidence>
<dbReference type="InterPro" id="IPR013320">
    <property type="entry name" value="ConA-like_dom_sf"/>
</dbReference>
<keyword evidence="3" id="KW-1133">Transmembrane helix</keyword>
<dbReference type="Pfam" id="PF00139">
    <property type="entry name" value="Lectin_legB"/>
    <property type="match status" value="1"/>
</dbReference>
<sequence>MTYTPKLTLLYSLVLLSFSGNVATGPTTFDFQNFASTGFEILGEAHVFNDTIRLTQDLLAPNTRAGMVLYNKPVRFRQPGNQTPASFTTTFSFSIANLNQNSVGGGLAFLISPNDEAIGDAGGHMGVPTGAIAVEFDTWMDGEFKDINGNHVGLDLGSMVSSYVADLHSINVNLRSSEQVNVWIDYSGSNHRLDISISYNNTKPKSPVLSTIVNLHKYLNDFMFVGFSGSTQGSTEVHSLQRWSFNSSFDTIPEPNSPPPTTVTLPLATTPIEKQSEGNYLIFKIIIGVASAVAAIAATGGAFYFIHNCYCCNEYNVNSSWSRRRGTLHSDISSSDNQARP</sequence>